<dbReference type="RefSeq" id="WP_177242609.1">
    <property type="nucleotide sequence ID" value="NZ_FOKG01000007.1"/>
</dbReference>
<evidence type="ECO:0000313" key="1">
    <source>
        <dbReference type="EMBL" id="SFB25655.1"/>
    </source>
</evidence>
<dbReference type="Proteomes" id="UP000243799">
    <property type="component" value="Unassembled WGS sequence"/>
</dbReference>
<name>A0A1I0ZJ25_9PSEU</name>
<evidence type="ECO:0000313" key="2">
    <source>
        <dbReference type="Proteomes" id="UP000243799"/>
    </source>
</evidence>
<dbReference type="STRING" id="490629.SAMN05216266_10745"/>
<protein>
    <submittedName>
        <fullName evidence="1">3-oxoacyl-[acyl-carrier protein] reductase</fullName>
    </submittedName>
</protein>
<organism evidence="1 2">
    <name type="scientific">Amycolatopsis marina</name>
    <dbReference type="NCBI Taxonomy" id="490629"/>
    <lineage>
        <taxon>Bacteria</taxon>
        <taxon>Bacillati</taxon>
        <taxon>Actinomycetota</taxon>
        <taxon>Actinomycetes</taxon>
        <taxon>Pseudonocardiales</taxon>
        <taxon>Pseudonocardiaceae</taxon>
        <taxon>Amycolatopsis</taxon>
    </lineage>
</organism>
<keyword evidence="2" id="KW-1185">Reference proteome</keyword>
<reference evidence="2" key="1">
    <citation type="submission" date="2016-10" db="EMBL/GenBank/DDBJ databases">
        <authorList>
            <person name="Varghese N."/>
            <person name="Submissions S."/>
        </authorList>
    </citation>
    <scope>NUCLEOTIDE SEQUENCE [LARGE SCALE GENOMIC DNA]</scope>
    <source>
        <strain evidence="2">CGMCC 4.3568</strain>
    </source>
</reference>
<dbReference type="AlphaFoldDB" id="A0A1I0ZJ25"/>
<accession>A0A1I0ZJ25</accession>
<proteinExistence type="predicted"/>
<dbReference type="EMBL" id="FOKG01000007">
    <property type="protein sequence ID" value="SFB25655.1"/>
    <property type="molecule type" value="Genomic_DNA"/>
</dbReference>
<gene>
    <name evidence="1" type="ORF">SAMN05216266_10745</name>
</gene>
<sequence>MIHVLETWELKDDYADRVPELMQKMDNLVGPRAHEHPAFLGHATFYQHEHQATKVWVMYPWRSREEAEELISGEASLISEFEETYCAAPREISYLTEVPHEHDHDDDHEHEH</sequence>